<evidence type="ECO:0000313" key="1">
    <source>
        <dbReference type="EMBL" id="KAI5060001.1"/>
    </source>
</evidence>
<protein>
    <submittedName>
        <fullName evidence="1">Uncharacterized protein</fullName>
    </submittedName>
</protein>
<sequence>MDLLNKSAKVGSTENAKIGFDRGGGLQDLGSKEDGIDNFQRIYSVSKSAKDGFTQNFGLDRNEFDRFGFERGSEVSKIKGFRWRDV</sequence>
<accession>A0A9D4U4G8</accession>
<keyword evidence="2" id="KW-1185">Reference proteome</keyword>
<evidence type="ECO:0000313" key="2">
    <source>
        <dbReference type="Proteomes" id="UP000886520"/>
    </source>
</evidence>
<gene>
    <name evidence="1" type="ORF">GOP47_0024421</name>
</gene>
<name>A0A9D4U4G8_ADICA</name>
<reference evidence="1" key="1">
    <citation type="submission" date="2021-01" db="EMBL/GenBank/DDBJ databases">
        <title>Adiantum capillus-veneris genome.</title>
        <authorList>
            <person name="Fang Y."/>
            <person name="Liao Q."/>
        </authorList>
    </citation>
    <scope>NUCLEOTIDE SEQUENCE</scope>
    <source>
        <strain evidence="1">H3</strain>
        <tissue evidence="1">Leaf</tissue>
    </source>
</reference>
<dbReference type="EMBL" id="JABFUD020000024">
    <property type="protein sequence ID" value="KAI5060001.1"/>
    <property type="molecule type" value="Genomic_DNA"/>
</dbReference>
<dbReference type="Proteomes" id="UP000886520">
    <property type="component" value="Chromosome 24"/>
</dbReference>
<dbReference type="AlphaFoldDB" id="A0A9D4U4G8"/>
<comment type="caution">
    <text evidence="1">The sequence shown here is derived from an EMBL/GenBank/DDBJ whole genome shotgun (WGS) entry which is preliminary data.</text>
</comment>
<organism evidence="1 2">
    <name type="scientific">Adiantum capillus-veneris</name>
    <name type="common">Maidenhair fern</name>
    <dbReference type="NCBI Taxonomy" id="13818"/>
    <lineage>
        <taxon>Eukaryota</taxon>
        <taxon>Viridiplantae</taxon>
        <taxon>Streptophyta</taxon>
        <taxon>Embryophyta</taxon>
        <taxon>Tracheophyta</taxon>
        <taxon>Polypodiopsida</taxon>
        <taxon>Polypodiidae</taxon>
        <taxon>Polypodiales</taxon>
        <taxon>Pteridineae</taxon>
        <taxon>Pteridaceae</taxon>
        <taxon>Vittarioideae</taxon>
        <taxon>Adiantum</taxon>
    </lineage>
</organism>
<proteinExistence type="predicted"/>